<dbReference type="EMBL" id="HBGB01044650">
    <property type="protein sequence ID" value="CAD9071205.1"/>
    <property type="molecule type" value="Transcribed_RNA"/>
</dbReference>
<feature type="signal peptide" evidence="1">
    <location>
        <begin position="1"/>
        <end position="22"/>
    </location>
</feature>
<evidence type="ECO:0000313" key="3">
    <source>
        <dbReference type="EMBL" id="CAD9071205.1"/>
    </source>
</evidence>
<keyword evidence="1" id="KW-0732">Signal</keyword>
<gene>
    <name evidence="2" type="ORF">VBRA1451_LOCUS26287</name>
    <name evidence="3" type="ORF">VBRA1451_LOCUS26288</name>
</gene>
<protein>
    <submittedName>
        <fullName evidence="3">Uncharacterized protein</fullName>
    </submittedName>
</protein>
<proteinExistence type="predicted"/>
<dbReference type="AlphaFoldDB" id="A0A6U4IA33"/>
<name>A0A6U4IA33_9ALVE</name>
<accession>A0A6U4IA33</accession>
<dbReference type="EMBL" id="HBGB01044649">
    <property type="protein sequence ID" value="CAD9071204.1"/>
    <property type="molecule type" value="Transcribed_RNA"/>
</dbReference>
<evidence type="ECO:0000256" key="1">
    <source>
        <dbReference type="SAM" id="SignalP"/>
    </source>
</evidence>
<feature type="chain" id="PRO_5035585608" evidence="1">
    <location>
        <begin position="23"/>
        <end position="135"/>
    </location>
</feature>
<reference evidence="3" key="1">
    <citation type="submission" date="2021-01" db="EMBL/GenBank/DDBJ databases">
        <authorList>
            <person name="Corre E."/>
            <person name="Pelletier E."/>
            <person name="Niang G."/>
            <person name="Scheremetjew M."/>
            <person name="Finn R."/>
            <person name="Kale V."/>
            <person name="Holt S."/>
            <person name="Cochrane G."/>
            <person name="Meng A."/>
            <person name="Brown T."/>
            <person name="Cohen L."/>
        </authorList>
    </citation>
    <scope>NUCLEOTIDE SEQUENCE</scope>
    <source>
        <strain evidence="3">CCMP3346</strain>
    </source>
</reference>
<sequence>MVMPPAVVLLVVFLALLSSSVASSPLQPSALPPLPPGWRDRRRLKLLQLYRVLQPANDEGGYNILPYTEMEELVRCDSCQEDAAALFEWSYEAGLVPNETKSIFEDNLCVVPFITCVRLSEALADGGPRRATSSA</sequence>
<organism evidence="3">
    <name type="scientific">Vitrella brassicaformis</name>
    <dbReference type="NCBI Taxonomy" id="1169539"/>
    <lineage>
        <taxon>Eukaryota</taxon>
        <taxon>Sar</taxon>
        <taxon>Alveolata</taxon>
        <taxon>Colpodellida</taxon>
        <taxon>Vitrellaceae</taxon>
        <taxon>Vitrella</taxon>
    </lineage>
</organism>
<evidence type="ECO:0000313" key="2">
    <source>
        <dbReference type="EMBL" id="CAD9071204.1"/>
    </source>
</evidence>